<dbReference type="RefSeq" id="WP_350776330.1">
    <property type="nucleotide sequence ID" value="NZ_JBEPEK010000006.1"/>
</dbReference>
<accession>A0ABV1WMV5</accession>
<evidence type="ECO:0000313" key="4">
    <source>
        <dbReference type="Proteomes" id="UP001474181"/>
    </source>
</evidence>
<dbReference type="Gene3D" id="3.30.559.10">
    <property type="entry name" value="Chloramphenicol acetyltransferase-like domain"/>
    <property type="match status" value="1"/>
</dbReference>
<feature type="non-terminal residue" evidence="3">
    <location>
        <position position="516"/>
    </location>
</feature>
<name>A0ABV1WMV5_9ACTN</name>
<dbReference type="Proteomes" id="UP001474181">
    <property type="component" value="Unassembled WGS sequence"/>
</dbReference>
<gene>
    <name evidence="3" type="ORF">ABT404_01725</name>
</gene>
<comment type="caution">
    <text evidence="3">The sequence shown here is derived from an EMBL/GenBank/DDBJ whole genome shotgun (WGS) entry which is preliminary data.</text>
</comment>
<reference evidence="3 4" key="1">
    <citation type="submission" date="2024-06" db="EMBL/GenBank/DDBJ databases">
        <title>The Natural Products Discovery Center: Release of the First 8490 Sequenced Strains for Exploring Actinobacteria Biosynthetic Diversity.</title>
        <authorList>
            <person name="Kalkreuter E."/>
            <person name="Kautsar S.A."/>
            <person name="Yang D."/>
            <person name="Bader C.D."/>
            <person name="Teijaro C.N."/>
            <person name="Fluegel L."/>
            <person name="Davis C.M."/>
            <person name="Simpson J.R."/>
            <person name="Lauterbach L."/>
            <person name="Steele A.D."/>
            <person name="Gui C."/>
            <person name="Meng S."/>
            <person name="Li G."/>
            <person name="Viehrig K."/>
            <person name="Ye F."/>
            <person name="Su P."/>
            <person name="Kiefer A.F."/>
            <person name="Nichols A."/>
            <person name="Cepeda A.J."/>
            <person name="Yan W."/>
            <person name="Fan B."/>
            <person name="Jiang Y."/>
            <person name="Adhikari A."/>
            <person name="Zheng C.-J."/>
            <person name="Schuster L."/>
            <person name="Cowan T.M."/>
            <person name="Smanski M.J."/>
            <person name="Chevrette M.G."/>
            <person name="De Carvalho L.P.S."/>
            <person name="Shen B."/>
        </authorList>
    </citation>
    <scope>NUCLEOTIDE SEQUENCE [LARGE SCALE GENOMIC DNA]</scope>
    <source>
        <strain evidence="3 4">NPDC000234</strain>
    </source>
</reference>
<protein>
    <submittedName>
        <fullName evidence="3">Condensation domain-containing protein</fullName>
    </submittedName>
</protein>
<dbReference type="Gene3D" id="3.40.50.12780">
    <property type="entry name" value="N-terminal domain of ligase-like"/>
    <property type="match status" value="1"/>
</dbReference>
<dbReference type="InterPro" id="IPR000873">
    <property type="entry name" value="AMP-dep_synth/lig_dom"/>
</dbReference>
<dbReference type="InterPro" id="IPR023213">
    <property type="entry name" value="CAT-like_dom_sf"/>
</dbReference>
<organism evidence="3 4">
    <name type="scientific">Streptomyces hyaluromycini</name>
    <dbReference type="NCBI Taxonomy" id="1377993"/>
    <lineage>
        <taxon>Bacteria</taxon>
        <taxon>Bacillati</taxon>
        <taxon>Actinomycetota</taxon>
        <taxon>Actinomycetes</taxon>
        <taxon>Kitasatosporales</taxon>
        <taxon>Streptomycetaceae</taxon>
        <taxon>Streptomyces</taxon>
    </lineage>
</organism>
<keyword evidence="4" id="KW-1185">Reference proteome</keyword>
<evidence type="ECO:0000259" key="1">
    <source>
        <dbReference type="Pfam" id="PF00501"/>
    </source>
</evidence>
<dbReference type="SUPFAM" id="SSF56801">
    <property type="entry name" value="Acetyl-CoA synthetase-like"/>
    <property type="match status" value="1"/>
</dbReference>
<proteinExistence type="predicted"/>
<feature type="domain" description="Condensation" evidence="2">
    <location>
        <begin position="10"/>
        <end position="441"/>
    </location>
</feature>
<dbReference type="Gene3D" id="3.30.559.30">
    <property type="entry name" value="Nonribosomal peptide synthetase, condensation domain"/>
    <property type="match status" value="1"/>
</dbReference>
<evidence type="ECO:0000313" key="3">
    <source>
        <dbReference type="EMBL" id="MER7178208.1"/>
    </source>
</evidence>
<dbReference type="InterPro" id="IPR001242">
    <property type="entry name" value="Condensation_dom"/>
</dbReference>
<dbReference type="SUPFAM" id="SSF52777">
    <property type="entry name" value="CoA-dependent acyltransferases"/>
    <property type="match status" value="2"/>
</dbReference>
<dbReference type="PANTHER" id="PTHR45527:SF14">
    <property type="entry name" value="PLIPASTATIN SYNTHASE SUBUNIT B"/>
    <property type="match status" value="1"/>
</dbReference>
<sequence length="516" mass="56314">MVASEHELQELMSGQLGVWYAQQFAPASPAYTIGDYTELRGDLDVDLFVDALRCALDEADGYRLRITVENGIPRQYVGRSDEYPIEVLDLRAETDPRAAAEQWIHADVDRPVDLSDGWLSAQTVLRLADDHAIWYQRAHHIAIDGTSLSAFANRLAEIYTGLLEGRASSDGALAPVTVLMETDRDYRESEERGRDRDFWLDLLSGAPEPTGWRGRQARRLANRPVQHLEEIGAPDADGLKAAARRLKTNFAGLVIAATAAYRHQVTGAQDIVLGVAVNGRTQRREFGVPGMTANIMPVRLRMTQESTVAELLRQTAHAVRQGLRHQRYQYTDIMTDLGLVGGGPLYDVVVNVVLAEHPERFGNCSASWTGLYTGPVDDLRIDVYHGSAAGGMETAVELNRDLHGDDEGADISRHFLRVLNWFAAASPEDSIGGVELLDAAELDRVLVQWNDTAAEVPAGSLPGLFAGQVARTPDAPAVVFEGESVSYAELDARANRLARVLAGRGVGAESVVAVCL</sequence>
<dbReference type="Pfam" id="PF00668">
    <property type="entry name" value="Condensation"/>
    <property type="match status" value="1"/>
</dbReference>
<evidence type="ECO:0000259" key="2">
    <source>
        <dbReference type="Pfam" id="PF00668"/>
    </source>
</evidence>
<dbReference type="EMBL" id="JBEPEK010000006">
    <property type="protein sequence ID" value="MER7178208.1"/>
    <property type="molecule type" value="Genomic_DNA"/>
</dbReference>
<dbReference type="Pfam" id="PF00501">
    <property type="entry name" value="AMP-binding"/>
    <property type="match status" value="1"/>
</dbReference>
<dbReference type="PANTHER" id="PTHR45527">
    <property type="entry name" value="NONRIBOSOMAL PEPTIDE SYNTHETASE"/>
    <property type="match status" value="1"/>
</dbReference>
<feature type="domain" description="AMP-dependent synthetase/ligase" evidence="1">
    <location>
        <begin position="466"/>
        <end position="516"/>
    </location>
</feature>
<dbReference type="InterPro" id="IPR042099">
    <property type="entry name" value="ANL_N_sf"/>
</dbReference>